<dbReference type="InterPro" id="IPR025948">
    <property type="entry name" value="HTH-like_dom"/>
</dbReference>
<evidence type="ECO:0000313" key="4">
    <source>
        <dbReference type="Proteomes" id="UP000487649"/>
    </source>
</evidence>
<dbReference type="InterPro" id="IPR001584">
    <property type="entry name" value="Integrase_cat-core"/>
</dbReference>
<dbReference type="PANTHER" id="PTHR46889:SF7">
    <property type="entry name" value="TRANSPOSASE FOR INSERTION SEQUENCE ELEMENT IS904"/>
    <property type="match status" value="1"/>
</dbReference>
<accession>A0A9X4XEH1</accession>
<dbReference type="Gene3D" id="1.10.10.60">
    <property type="entry name" value="Homeodomain-like"/>
    <property type="match status" value="1"/>
</dbReference>
<sequence length="300" mass="35206">MKKYNSEFKSMIVELYKTGRSVKDLSREYGVSEVTIYKWIKQISPIASIDDTEITLEDIKRIKEIYFESKRRYGAIKIHRQLIKEGLSVSLKRVQRLMKSAGLASIIQKKYTPYKQSKELVLERENILEQDFSTNSINQKWVSDITYIHVQEEGWCYLASVMDLHSKKIIGYHFSKQMTTDIIVKALKNAYFSQKPKGEIILHTDLGSQYTSQEFKDLTLDFNIIQSFSRKGCPYDNACIESFHATLKKEEVYQTTYVTFEQARIALFQYIEGWYNRKRMHGSINYLTPEECEQLARQVA</sequence>
<evidence type="ECO:0000259" key="2">
    <source>
        <dbReference type="PROSITE" id="PS50994"/>
    </source>
</evidence>
<dbReference type="InterPro" id="IPR012337">
    <property type="entry name" value="RNaseH-like_sf"/>
</dbReference>
<dbReference type="Proteomes" id="UP000487649">
    <property type="component" value="Unassembled WGS sequence"/>
</dbReference>
<organism evidence="3 4">
    <name type="scientific">Turicibacter sanguinis</name>
    <dbReference type="NCBI Taxonomy" id="154288"/>
    <lineage>
        <taxon>Bacteria</taxon>
        <taxon>Bacillati</taxon>
        <taxon>Bacillota</taxon>
        <taxon>Erysipelotrichia</taxon>
        <taxon>Erysipelotrichales</taxon>
        <taxon>Turicibacteraceae</taxon>
        <taxon>Turicibacter</taxon>
    </lineage>
</organism>
<dbReference type="InterPro" id="IPR050900">
    <property type="entry name" value="Transposase_IS3/IS150/IS904"/>
</dbReference>
<dbReference type="SUPFAM" id="SSF46689">
    <property type="entry name" value="Homeodomain-like"/>
    <property type="match status" value="1"/>
</dbReference>
<dbReference type="PANTHER" id="PTHR46889">
    <property type="entry name" value="TRANSPOSASE INSF FOR INSERTION SEQUENCE IS3B-RELATED"/>
    <property type="match status" value="1"/>
</dbReference>
<dbReference type="SUPFAM" id="SSF53098">
    <property type="entry name" value="Ribonuclease H-like"/>
    <property type="match status" value="1"/>
</dbReference>
<name>A0A9X4XEH1_9FIRM</name>
<dbReference type="GO" id="GO:0015074">
    <property type="term" value="P:DNA integration"/>
    <property type="evidence" value="ECO:0007669"/>
    <property type="project" value="InterPro"/>
</dbReference>
<dbReference type="InterPro" id="IPR036397">
    <property type="entry name" value="RNaseH_sf"/>
</dbReference>
<dbReference type="Pfam" id="PF13276">
    <property type="entry name" value="HTH_21"/>
    <property type="match status" value="1"/>
</dbReference>
<dbReference type="InterPro" id="IPR002514">
    <property type="entry name" value="Transposase_8"/>
</dbReference>
<dbReference type="AlphaFoldDB" id="A0A9X4XEH1"/>
<comment type="function">
    <text evidence="1">Involved in the transposition of the insertion sequence.</text>
</comment>
<dbReference type="InterPro" id="IPR048020">
    <property type="entry name" value="Transpos_IS3"/>
</dbReference>
<evidence type="ECO:0000256" key="1">
    <source>
        <dbReference type="ARBA" id="ARBA00002286"/>
    </source>
</evidence>
<reference evidence="3 4" key="1">
    <citation type="journal article" date="2019" name="Nat. Med.">
        <title>A library of human gut bacterial isolates paired with longitudinal multiomics data enables mechanistic microbiome research.</title>
        <authorList>
            <person name="Poyet M."/>
            <person name="Groussin M."/>
            <person name="Gibbons S.M."/>
            <person name="Avila-Pacheco J."/>
            <person name="Jiang X."/>
            <person name="Kearney S.M."/>
            <person name="Perrotta A.R."/>
            <person name="Berdy B."/>
            <person name="Zhao S."/>
            <person name="Lieberman T.D."/>
            <person name="Swanson P.K."/>
            <person name="Smith M."/>
            <person name="Roesemann S."/>
            <person name="Alexander J.E."/>
            <person name="Rich S.A."/>
            <person name="Livny J."/>
            <person name="Vlamakis H."/>
            <person name="Clish C."/>
            <person name="Bullock K."/>
            <person name="Deik A."/>
            <person name="Scott J."/>
            <person name="Pierce K.A."/>
            <person name="Xavier R.J."/>
            <person name="Alm E.J."/>
        </authorList>
    </citation>
    <scope>NUCLEOTIDE SEQUENCE [LARGE SCALE GENOMIC DNA]</scope>
    <source>
        <strain evidence="3 4">BIOML-A198</strain>
    </source>
</reference>
<dbReference type="Pfam" id="PF00665">
    <property type="entry name" value="rve"/>
    <property type="match status" value="1"/>
</dbReference>
<proteinExistence type="predicted"/>
<dbReference type="EMBL" id="WMQE01000025">
    <property type="protein sequence ID" value="MTK21904.1"/>
    <property type="molecule type" value="Genomic_DNA"/>
</dbReference>
<feature type="domain" description="Integrase catalytic" evidence="2">
    <location>
        <begin position="132"/>
        <end position="297"/>
    </location>
</feature>
<dbReference type="GO" id="GO:0006313">
    <property type="term" value="P:DNA transposition"/>
    <property type="evidence" value="ECO:0007669"/>
    <property type="project" value="InterPro"/>
</dbReference>
<protein>
    <submittedName>
        <fullName evidence="3">IS3 family transposase</fullName>
    </submittedName>
</protein>
<dbReference type="Pfam" id="PF13333">
    <property type="entry name" value="rve_2"/>
    <property type="match status" value="1"/>
</dbReference>
<evidence type="ECO:0000313" key="3">
    <source>
        <dbReference type="EMBL" id="MTK21904.1"/>
    </source>
</evidence>
<dbReference type="Pfam" id="PF01527">
    <property type="entry name" value="HTH_Tnp_1"/>
    <property type="match status" value="1"/>
</dbReference>
<dbReference type="GO" id="GO:0004803">
    <property type="term" value="F:transposase activity"/>
    <property type="evidence" value="ECO:0007669"/>
    <property type="project" value="InterPro"/>
</dbReference>
<comment type="caution">
    <text evidence="3">The sequence shown here is derived from an EMBL/GenBank/DDBJ whole genome shotgun (WGS) entry which is preliminary data.</text>
</comment>
<gene>
    <name evidence="3" type="ORF">GMA92_10800</name>
</gene>
<dbReference type="InterPro" id="IPR009057">
    <property type="entry name" value="Homeodomain-like_sf"/>
</dbReference>
<dbReference type="GO" id="GO:0003677">
    <property type="term" value="F:DNA binding"/>
    <property type="evidence" value="ECO:0007669"/>
    <property type="project" value="InterPro"/>
</dbReference>
<dbReference type="NCBIfam" id="NF033516">
    <property type="entry name" value="transpos_IS3"/>
    <property type="match status" value="1"/>
</dbReference>
<dbReference type="PROSITE" id="PS50994">
    <property type="entry name" value="INTEGRASE"/>
    <property type="match status" value="1"/>
</dbReference>
<dbReference type="Gene3D" id="3.30.420.10">
    <property type="entry name" value="Ribonuclease H-like superfamily/Ribonuclease H"/>
    <property type="match status" value="1"/>
</dbReference>